<accession>A0A0D2JHQ7</accession>
<sequence>MRNIKSVADVLAGRKRDRLSDLGYRLMSGAIKAADLFLNYSAKNFQTLLLQPGQTVIDYGCGPGRYVPMAARAVGPHGKVFAVDIHPLAVAKVNRIIKAKRLVNVEAVQIDGYRTPLEKEIADVIYALEMFHMVKQPGELLQEFARLLKKEGVLLMGDGHQSRDETITKIEDSGALIVFGQTDKYVRCRRA</sequence>
<protein>
    <submittedName>
        <fullName evidence="2">SAM-dependent methyltransferase</fullName>
    </submittedName>
</protein>
<dbReference type="RefSeq" id="WP_052514806.1">
    <property type="nucleotide sequence ID" value="NZ_AZAC01000003.1"/>
</dbReference>
<keyword evidence="2" id="KW-0808">Transferase</keyword>
<dbReference type="InParanoid" id="A0A0D2JHQ7"/>
<organism evidence="2 3">
    <name type="scientific">Dethiosulfatarculus sandiegensis</name>
    <dbReference type="NCBI Taxonomy" id="1429043"/>
    <lineage>
        <taxon>Bacteria</taxon>
        <taxon>Pseudomonadati</taxon>
        <taxon>Thermodesulfobacteriota</taxon>
        <taxon>Desulfarculia</taxon>
        <taxon>Desulfarculales</taxon>
        <taxon>Desulfarculaceae</taxon>
        <taxon>Dethiosulfatarculus</taxon>
    </lineage>
</organism>
<dbReference type="AlphaFoldDB" id="A0A0D2JHQ7"/>
<comment type="caution">
    <text evidence="2">The sequence shown here is derived from an EMBL/GenBank/DDBJ whole genome shotgun (WGS) entry which is preliminary data.</text>
</comment>
<keyword evidence="3" id="KW-1185">Reference proteome</keyword>
<evidence type="ECO:0000313" key="3">
    <source>
        <dbReference type="Proteomes" id="UP000032233"/>
    </source>
</evidence>
<dbReference type="SUPFAM" id="SSF53335">
    <property type="entry name" value="S-adenosyl-L-methionine-dependent methyltransferases"/>
    <property type="match status" value="1"/>
</dbReference>
<proteinExistence type="predicted"/>
<reference evidence="2 3" key="1">
    <citation type="submission" date="2013-11" db="EMBL/GenBank/DDBJ databases">
        <title>Metagenomic analysis of a methanogenic consortium involved in long chain n-alkane degradation.</title>
        <authorList>
            <person name="Davidova I.A."/>
            <person name="Callaghan A.V."/>
            <person name="Wawrik B."/>
            <person name="Pruitt S."/>
            <person name="Marks C."/>
            <person name="Duncan K.E."/>
            <person name="Suflita J.M."/>
        </authorList>
    </citation>
    <scope>NUCLEOTIDE SEQUENCE [LARGE SCALE GENOMIC DNA]</scope>
    <source>
        <strain evidence="2 3">SPR</strain>
    </source>
</reference>
<dbReference type="EMBL" id="AZAC01000003">
    <property type="protein sequence ID" value="KIX15291.1"/>
    <property type="molecule type" value="Genomic_DNA"/>
</dbReference>
<keyword evidence="2" id="KW-0489">Methyltransferase</keyword>
<dbReference type="Proteomes" id="UP000032233">
    <property type="component" value="Unassembled WGS sequence"/>
</dbReference>
<dbReference type="CDD" id="cd02440">
    <property type="entry name" value="AdoMet_MTases"/>
    <property type="match status" value="1"/>
</dbReference>
<dbReference type="PANTHER" id="PTHR43861">
    <property type="entry name" value="TRANS-ACONITATE 2-METHYLTRANSFERASE-RELATED"/>
    <property type="match status" value="1"/>
</dbReference>
<dbReference type="Gene3D" id="3.40.50.150">
    <property type="entry name" value="Vaccinia Virus protein VP39"/>
    <property type="match status" value="1"/>
</dbReference>
<evidence type="ECO:0000313" key="2">
    <source>
        <dbReference type="EMBL" id="KIX15291.1"/>
    </source>
</evidence>
<dbReference type="STRING" id="1429043.X474_03775"/>
<dbReference type="InterPro" id="IPR025714">
    <property type="entry name" value="Methyltranfer_dom"/>
</dbReference>
<feature type="domain" description="Methyltransferase" evidence="1">
    <location>
        <begin position="52"/>
        <end position="173"/>
    </location>
</feature>
<evidence type="ECO:0000259" key="1">
    <source>
        <dbReference type="Pfam" id="PF13847"/>
    </source>
</evidence>
<dbReference type="GO" id="GO:0008168">
    <property type="term" value="F:methyltransferase activity"/>
    <property type="evidence" value="ECO:0007669"/>
    <property type="project" value="UniProtKB-KW"/>
</dbReference>
<dbReference type="GO" id="GO:0032259">
    <property type="term" value="P:methylation"/>
    <property type="evidence" value="ECO:0007669"/>
    <property type="project" value="UniProtKB-KW"/>
</dbReference>
<name>A0A0D2JHQ7_9BACT</name>
<dbReference type="InterPro" id="IPR029063">
    <property type="entry name" value="SAM-dependent_MTases_sf"/>
</dbReference>
<gene>
    <name evidence="2" type="ORF">X474_03775</name>
</gene>
<dbReference type="Pfam" id="PF13847">
    <property type="entry name" value="Methyltransf_31"/>
    <property type="match status" value="1"/>
</dbReference>
<dbReference type="OrthoDB" id="9784101at2"/>